<feature type="transmembrane region" description="Helical" evidence="2">
    <location>
        <begin position="157"/>
        <end position="180"/>
    </location>
</feature>
<evidence type="ECO:0000256" key="2">
    <source>
        <dbReference type="SAM" id="Phobius"/>
    </source>
</evidence>
<feature type="compositionally biased region" description="Low complexity" evidence="1">
    <location>
        <begin position="31"/>
        <end position="42"/>
    </location>
</feature>
<name>A0A7J6MXL4_PERCH</name>
<feature type="region of interest" description="Disordered" evidence="1">
    <location>
        <begin position="27"/>
        <end position="49"/>
    </location>
</feature>
<accession>A0A7J6MXL4</accession>
<dbReference type="Proteomes" id="UP000591131">
    <property type="component" value="Unassembled WGS sequence"/>
</dbReference>
<organism evidence="3 4">
    <name type="scientific">Perkinsus chesapeaki</name>
    <name type="common">Clam parasite</name>
    <name type="synonym">Perkinsus andrewsi</name>
    <dbReference type="NCBI Taxonomy" id="330153"/>
    <lineage>
        <taxon>Eukaryota</taxon>
        <taxon>Sar</taxon>
        <taxon>Alveolata</taxon>
        <taxon>Perkinsozoa</taxon>
        <taxon>Perkinsea</taxon>
        <taxon>Perkinsida</taxon>
        <taxon>Perkinsidae</taxon>
        <taxon>Perkinsus</taxon>
    </lineage>
</organism>
<gene>
    <name evidence="3" type="ORF">FOL47_006292</name>
</gene>
<evidence type="ECO:0000256" key="1">
    <source>
        <dbReference type="SAM" id="MobiDB-lite"/>
    </source>
</evidence>
<feature type="region of interest" description="Disordered" evidence="1">
    <location>
        <begin position="73"/>
        <end position="92"/>
    </location>
</feature>
<evidence type="ECO:0000313" key="4">
    <source>
        <dbReference type="Proteomes" id="UP000591131"/>
    </source>
</evidence>
<dbReference type="AlphaFoldDB" id="A0A7J6MXL4"/>
<keyword evidence="2" id="KW-0472">Membrane</keyword>
<proteinExistence type="predicted"/>
<keyword evidence="2" id="KW-0812">Transmembrane</keyword>
<keyword evidence="2" id="KW-1133">Transmembrane helix</keyword>
<dbReference type="EMBL" id="JAAPAO010000035">
    <property type="protein sequence ID" value="KAF4676378.1"/>
    <property type="molecule type" value="Genomic_DNA"/>
</dbReference>
<sequence>MPYLLVCGMSFFDQIEIEAPDSLQELQASEPMPTSTPTPNSMIGQDSPTGTPSFFHLFAEGSFTTGSLELTDTTTAKMSSPGGVNEERGPPTTPTTGIFDGLSIESPFTTRAGLFDGITLDTIPTSTSVSPKEIRPEGTQAPRIRSQLRQPRDEQSYFGLLTALTIISGFILLVLLLQLLSLKKIALNTLQPADQRYRVNTETIPAADMLKIRY</sequence>
<comment type="caution">
    <text evidence="3">The sequence shown here is derived from an EMBL/GenBank/DDBJ whole genome shotgun (WGS) entry which is preliminary data.</text>
</comment>
<evidence type="ECO:0000313" key="3">
    <source>
        <dbReference type="EMBL" id="KAF4676378.1"/>
    </source>
</evidence>
<protein>
    <submittedName>
        <fullName evidence="3">Uncharacterized protein</fullName>
    </submittedName>
</protein>
<keyword evidence="4" id="KW-1185">Reference proteome</keyword>
<reference evidence="3 4" key="1">
    <citation type="submission" date="2020-04" db="EMBL/GenBank/DDBJ databases">
        <title>Perkinsus chesapeaki whole genome sequence.</title>
        <authorList>
            <person name="Bogema D.R."/>
        </authorList>
    </citation>
    <scope>NUCLEOTIDE SEQUENCE [LARGE SCALE GENOMIC DNA]</scope>
    <source>
        <strain evidence="3">ATCC PRA-425</strain>
    </source>
</reference>